<evidence type="ECO:0000256" key="2">
    <source>
        <dbReference type="ARBA" id="ARBA00002315"/>
    </source>
</evidence>
<dbReference type="Gene3D" id="3.40.720.10">
    <property type="entry name" value="Alkaline Phosphatase, subunit A"/>
    <property type="match status" value="2"/>
</dbReference>
<comment type="pathway">
    <text evidence="3">Carbohydrate degradation.</text>
</comment>
<evidence type="ECO:0000313" key="7">
    <source>
        <dbReference type="EMBL" id="KAJ5066644.1"/>
    </source>
</evidence>
<dbReference type="NCBIfam" id="TIGR00306">
    <property type="entry name" value="apgM"/>
    <property type="match status" value="1"/>
</dbReference>
<dbReference type="GO" id="GO:0046872">
    <property type="term" value="F:metal ion binding"/>
    <property type="evidence" value="ECO:0007669"/>
    <property type="project" value="InterPro"/>
</dbReference>
<dbReference type="InterPro" id="IPR017850">
    <property type="entry name" value="Alkaline_phosphatase_core_sf"/>
</dbReference>
<dbReference type="Gene3D" id="3.30.70.2130">
    <property type="entry name" value="Metalloenzyme domain"/>
    <property type="match status" value="1"/>
</dbReference>
<dbReference type="Pfam" id="PF10143">
    <property type="entry name" value="PhosphMutase"/>
    <property type="match status" value="1"/>
</dbReference>
<dbReference type="SUPFAM" id="SSF53649">
    <property type="entry name" value="Alkaline phosphatase-like"/>
    <property type="match status" value="1"/>
</dbReference>
<proteinExistence type="inferred from homology"/>
<protein>
    <submittedName>
        <fullName evidence="7">Cofactor-independent phosphoglycerate mutase</fullName>
    </submittedName>
</protein>
<evidence type="ECO:0000256" key="1">
    <source>
        <dbReference type="ARBA" id="ARBA00000370"/>
    </source>
</evidence>
<dbReference type="GO" id="GO:0004619">
    <property type="term" value="F:phosphoglycerate mutase activity"/>
    <property type="evidence" value="ECO:0007669"/>
    <property type="project" value="UniProtKB-EC"/>
</dbReference>
<dbReference type="PIRSF" id="PIRSF006392">
    <property type="entry name" value="IPGAM_arch"/>
    <property type="match status" value="1"/>
</dbReference>
<dbReference type="OrthoDB" id="113620at2759"/>
<comment type="function">
    <text evidence="2">Catalyzes the interconversion of 2-phosphoglycerate and 3-phosphoglycerate.</text>
</comment>
<evidence type="ECO:0000256" key="3">
    <source>
        <dbReference type="ARBA" id="ARBA00004921"/>
    </source>
</evidence>
<dbReference type="InterPro" id="IPR004456">
    <property type="entry name" value="Pglycerate_mutase_ApgM"/>
</dbReference>
<evidence type="ECO:0000313" key="8">
    <source>
        <dbReference type="Proteomes" id="UP001149090"/>
    </source>
</evidence>
<dbReference type="GO" id="GO:0006096">
    <property type="term" value="P:glycolytic process"/>
    <property type="evidence" value="ECO:0007669"/>
    <property type="project" value="UniProtKB-KW"/>
</dbReference>
<dbReference type="Pfam" id="PF01676">
    <property type="entry name" value="Metalloenzyme"/>
    <property type="match status" value="1"/>
</dbReference>
<dbReference type="InterPro" id="IPR042253">
    <property type="entry name" value="Pglycerate_mutase_ApgM_sf"/>
</dbReference>
<sequence>METKKKLVFVLLDGLGDVSCHQLNNLTPLQFSNHPTMNSITKSGVCGLMDPVEPGLACGSDTAHLSIFGYDPRVYYRGRGAFESLGVGLEMDPGDLAFKCNFSTLDDKNIVVNRRCDRNFEESGPILCDYLNNLKIPNFPEYQISVKYATEHRCGIRIRGPKLSDSISGTDPLKDNLPLRVSKPLDEQENSKMTSDLLNSLTKEITKKLTVHPINKKREEMNKSLANVVLFRGPGMRLRVDSFEKRTGLKTFMIAPTAIISGLGITIQLDIIKAQGATGDYHTNMESKGKVAAEHLMNEDENYDFGFVHIKATDDSSHDHLPKLKSELIEKADKMLRNLLETLYEDEKSKNHKTEYYVVVTGDHSTPANYGDHSCEPVPFAIGSVWNSICELNGNQNEKRDFIFGNDSIPMFSEIDCCDGSLGRFPGSEIITIIKHCLEK</sequence>
<evidence type="ECO:0000256" key="4">
    <source>
        <dbReference type="ARBA" id="ARBA00005524"/>
    </source>
</evidence>
<dbReference type="PANTHER" id="PTHR31209:SF0">
    <property type="entry name" value="METALLOENZYME DOMAIN-CONTAINING PROTEIN"/>
    <property type="match status" value="1"/>
</dbReference>
<comment type="caution">
    <text evidence="7">The sequence shown here is derived from an EMBL/GenBank/DDBJ whole genome shotgun (WGS) entry which is preliminary data.</text>
</comment>
<name>A0A9Q0R5D1_ANAIG</name>
<dbReference type="Proteomes" id="UP001149090">
    <property type="component" value="Unassembled WGS sequence"/>
</dbReference>
<dbReference type="AlphaFoldDB" id="A0A9Q0R5D1"/>
<keyword evidence="5" id="KW-0324">Glycolysis</keyword>
<evidence type="ECO:0000259" key="6">
    <source>
        <dbReference type="Pfam" id="PF01676"/>
    </source>
</evidence>
<organism evidence="7 8">
    <name type="scientific">Anaeramoeba ignava</name>
    <name type="common">Anaerobic marine amoeba</name>
    <dbReference type="NCBI Taxonomy" id="1746090"/>
    <lineage>
        <taxon>Eukaryota</taxon>
        <taxon>Metamonada</taxon>
        <taxon>Anaeramoebidae</taxon>
        <taxon>Anaeramoeba</taxon>
    </lineage>
</organism>
<dbReference type="CDD" id="cd16011">
    <property type="entry name" value="iPGM_like"/>
    <property type="match status" value="1"/>
</dbReference>
<feature type="domain" description="Metalloenzyme" evidence="6">
    <location>
        <begin position="5"/>
        <end position="384"/>
    </location>
</feature>
<dbReference type="PANTHER" id="PTHR31209">
    <property type="entry name" value="COFACTOR-INDEPENDENT PHOSPHOGLYCERATE MUTASE"/>
    <property type="match status" value="1"/>
</dbReference>
<dbReference type="InterPro" id="IPR006124">
    <property type="entry name" value="Metalloenzyme"/>
</dbReference>
<gene>
    <name evidence="7" type="ORF">M0811_13413</name>
</gene>
<dbReference type="OMA" id="IAFRCNF"/>
<dbReference type="EMBL" id="JAPDFW010000138">
    <property type="protein sequence ID" value="KAJ5066644.1"/>
    <property type="molecule type" value="Genomic_DNA"/>
</dbReference>
<reference evidence="7" key="1">
    <citation type="submission" date="2022-10" db="EMBL/GenBank/DDBJ databases">
        <title>Novel sulphate-reducing endosymbionts in the free-living metamonad Anaeramoeba.</title>
        <authorList>
            <person name="Jerlstrom-Hultqvist J."/>
            <person name="Cepicka I."/>
            <person name="Gallot-Lavallee L."/>
            <person name="Salas-Leiva D."/>
            <person name="Curtis B.A."/>
            <person name="Zahonova K."/>
            <person name="Pipaliya S."/>
            <person name="Dacks J."/>
            <person name="Roger A.J."/>
        </authorList>
    </citation>
    <scope>NUCLEOTIDE SEQUENCE</scope>
    <source>
        <strain evidence="7">BMAN</strain>
    </source>
</reference>
<comment type="catalytic activity">
    <reaction evidence="1">
        <text>(2R)-2-phosphoglycerate = (2R)-3-phosphoglycerate</text>
        <dbReference type="Rhea" id="RHEA:15901"/>
        <dbReference type="ChEBI" id="CHEBI:58272"/>
        <dbReference type="ChEBI" id="CHEBI:58289"/>
        <dbReference type="EC" id="5.4.2.12"/>
    </reaction>
</comment>
<evidence type="ECO:0000256" key="5">
    <source>
        <dbReference type="ARBA" id="ARBA00023152"/>
    </source>
</evidence>
<comment type="similarity">
    <text evidence="4">Belongs to the BPG-independent phosphoglycerate mutase family. A-PGAM subfamily.</text>
</comment>
<accession>A0A9Q0R5D1</accession>
<keyword evidence="8" id="KW-1185">Reference proteome</keyword>